<evidence type="ECO:0000313" key="4">
    <source>
        <dbReference type="EMBL" id="ABW20158.1"/>
    </source>
</evidence>
<dbReference type="RefSeq" id="WP_012160465.1">
    <property type="nucleotide sequence ID" value="NC_009922.1"/>
</dbReference>
<dbReference type="KEGG" id="aoe:Clos_2627"/>
<dbReference type="InterPro" id="IPR001119">
    <property type="entry name" value="SLH_dom"/>
</dbReference>
<keyword evidence="1" id="KW-0677">Repeat</keyword>
<dbReference type="STRING" id="350688.Clos_2627"/>
<gene>
    <name evidence="4" type="ordered locus">Clos_2627</name>
</gene>
<sequence length="929" mass="101998">MKKVLSFILVLSMVLSSFGMAFAAPAKNEIAGHLNEDATLRLADLGIVKGDDRGFALDANITRAEFAVLLVRALGLEGSANVAKGETQFTDVTVAAGYEWASGAINVATRLGYIQGYGNGKFGPADNIRYEDAITLMVRALGYEPAAQAKGGYPVGYLVVAEQDVKNTKHVEGATGVAITRGSVFQLLDNSLTKAKMIQVGYGSETKYVVSGKDDTRKETILTTNLGFDEVEGTVVANYRVEKLKANEIKINVEKENGNKIDKTVKYTISDKFDFDVDAVLGLKVSAWYNDDNEEIFRYEVETAESDVVYGTVVSNKEDKKTLKVEVRNKDNSATKYEWAEKDSRNGIDAAVVYIGNEKEDVEDVKDGLYGKFVLNEYGDVAFAYLIKFDADKVGMAKEVKKDELKFVSVEAVGEDTIELDDYKAADVFVFNADFSKASLEDIKEGTAIFGWENDDDQLFFVIRNDVVEGKLEAVRARDNRVTVNGTNIVRDANDAIFSGNEGTDFEEWASTNFEKVEEFIDEKVVVVLNLQGRAMVLTTDADYTSKTIYGVATYLEDGRNPVLTVFTSEGKEVEYKFEDRKDVTSALKVDYLKDEFVAVEFKLNKDGEISKGDLKVVSNVKTLSAEKKSDDKFITIGKDRFYIRENTVAIKAINSKGELKPSLIKHSDIAKRTIKSGERVIVVGDAGRNADLIVFVDKAFEAKDDAKFGLVTGDVTRKGGDYKVEIDVAGEAKAEYIVAGRNDVKKGDLVEFKLNNKGELTDITRNNAKDKEAFKVTKKDGDYLLLDGKWYLVSNETVVYKVDEDGALDGTTRLSRISDKDSVVFVEDAGELKVLVVVTEYKDGKPGENPGEQPSEELTGKLEETMYGVVLTVELKAGDTVSKVSLNGSSVDANDFAVEDAVLRVFGVKAGDTVKVTVNGTEASVKIK</sequence>
<dbReference type="Pfam" id="PF00395">
    <property type="entry name" value="SLH"/>
    <property type="match status" value="2"/>
</dbReference>
<feature type="domain" description="SLH" evidence="3">
    <location>
        <begin position="22"/>
        <end position="84"/>
    </location>
</feature>
<dbReference type="eggNOG" id="COG2373">
    <property type="taxonomic scope" value="Bacteria"/>
</dbReference>
<proteinExistence type="predicted"/>
<keyword evidence="5" id="KW-1185">Reference proteome</keyword>
<reference evidence="5" key="1">
    <citation type="submission" date="2007-10" db="EMBL/GenBank/DDBJ databases">
        <title>Complete genome of Alkaliphilus oremlandii OhILAs.</title>
        <authorList>
            <person name="Copeland A."/>
            <person name="Lucas S."/>
            <person name="Lapidus A."/>
            <person name="Barry K."/>
            <person name="Detter J.C."/>
            <person name="Glavina del Rio T."/>
            <person name="Hammon N."/>
            <person name="Israni S."/>
            <person name="Dalin E."/>
            <person name="Tice H."/>
            <person name="Pitluck S."/>
            <person name="Chain P."/>
            <person name="Malfatti S."/>
            <person name="Shin M."/>
            <person name="Vergez L."/>
            <person name="Schmutz J."/>
            <person name="Larimer F."/>
            <person name="Land M."/>
            <person name="Hauser L."/>
            <person name="Kyrpides N."/>
            <person name="Mikhailova N."/>
            <person name="Stolz J.F."/>
            <person name="Dawson A."/>
            <person name="Fisher E."/>
            <person name="Crable B."/>
            <person name="Perera E."/>
            <person name="Lisak J."/>
            <person name="Ranganathan M."/>
            <person name="Basu P."/>
            <person name="Richardson P."/>
        </authorList>
    </citation>
    <scope>NUCLEOTIDE SEQUENCE [LARGE SCALE GENOMIC DNA]</scope>
    <source>
        <strain evidence="5">OhILAs</strain>
    </source>
</reference>
<evidence type="ECO:0000256" key="2">
    <source>
        <dbReference type="SAM" id="SignalP"/>
    </source>
</evidence>
<feature type="chain" id="PRO_5002726744" evidence="2">
    <location>
        <begin position="24"/>
        <end position="929"/>
    </location>
</feature>
<dbReference type="PROSITE" id="PS51272">
    <property type="entry name" value="SLH"/>
    <property type="match status" value="2"/>
</dbReference>
<evidence type="ECO:0000313" key="5">
    <source>
        <dbReference type="Proteomes" id="UP000000269"/>
    </source>
</evidence>
<evidence type="ECO:0000256" key="1">
    <source>
        <dbReference type="ARBA" id="ARBA00022737"/>
    </source>
</evidence>
<dbReference type="EMBL" id="CP000853">
    <property type="protein sequence ID" value="ABW20158.1"/>
    <property type="molecule type" value="Genomic_DNA"/>
</dbReference>
<dbReference type="OrthoDB" id="1706086at2"/>
<keyword evidence="2" id="KW-0732">Signal</keyword>
<accession>A8MK26</accession>
<feature type="domain" description="SLH" evidence="3">
    <location>
        <begin position="86"/>
        <end position="151"/>
    </location>
</feature>
<feature type="signal peptide" evidence="2">
    <location>
        <begin position="1"/>
        <end position="23"/>
    </location>
</feature>
<name>A8MK26_ALKOO</name>
<dbReference type="AlphaFoldDB" id="A8MK26"/>
<organism evidence="4 5">
    <name type="scientific">Alkaliphilus oremlandii (strain OhILAs)</name>
    <name type="common">Clostridium oremlandii (strain OhILAs)</name>
    <dbReference type="NCBI Taxonomy" id="350688"/>
    <lineage>
        <taxon>Bacteria</taxon>
        <taxon>Bacillati</taxon>
        <taxon>Bacillota</taxon>
        <taxon>Clostridia</taxon>
        <taxon>Peptostreptococcales</taxon>
        <taxon>Natronincolaceae</taxon>
        <taxon>Alkaliphilus</taxon>
    </lineage>
</organism>
<evidence type="ECO:0000259" key="3">
    <source>
        <dbReference type="PROSITE" id="PS51272"/>
    </source>
</evidence>
<dbReference type="Proteomes" id="UP000000269">
    <property type="component" value="Chromosome"/>
</dbReference>
<protein>
    <submittedName>
        <fullName evidence="4">S-layer domain protein</fullName>
    </submittedName>
</protein>
<dbReference type="HOGENOM" id="CLU_314658_0_0_9"/>